<dbReference type="NCBIfam" id="TIGR04020">
    <property type="entry name" value="seco_metab_LLM"/>
    <property type="match status" value="1"/>
</dbReference>
<dbReference type="InterPro" id="IPR016035">
    <property type="entry name" value="Acyl_Trfase/lysoPLipase"/>
</dbReference>
<sequence>MEHVRGRALCRGPEPERTEDEPRDAVEALLSAAHGGTGGRVVTLGADGATTSQSYAELLDGAQRLLTTLRARGVRRGDAVVLCGLPPAEFFPAFWACVLGGARPAAIAEHPAPGSPALERLLHTNRLLERPLVVSDESGAAALARTAPELRVAIAQDCMNAPPSRDHVEPEASETALLMLSSGSTGAPKAARLTHGGLADFAASSRRILEVCPEDTMVNWLPVDHSGAFLLYHLLGVFTGCSNVHAPTDWVLSDPLRWLDLLHVHRAQHSWAPNFAYGLVAEVAAEAGSGPGAGTSGEAGADTGARRPGGHWDFSALKTLLSGGERVTLPVMRRFLAATAAYGVEERHLVPAWGMAETTTAVTFGRLDRPGTVRRLLKSSLGGEPVREDERAADDDCVTFIGSGAPAHGVTLRVVDEDGDIVPTGCVGRLQVHSAGRLTPGYVNNPEADAAAFPDGRDWLETGDLAFLDGGQLFIAGRRKDVIILNGNNVYCQEVEEAATAVSGVRQGEVAACGVPHPEGGTEELAVFFVSRGAAEDVRIADEVRAALFTRLRLAAARVRAVPEDEFPRTPAGKIRRAELRDRLLAGAFDAPTDPATAHPPAEAPPGAGGERDAVASAVREELGAVLGRPVVPDLPFYELGVTSVLLARLRTRLEERLGIRIAQTEFFEHPTAKTLAAHLSDAATTSAGATPSADLAAPVTRTGPAADATGDASGTPENAAERRVAIVGLSLRFPGADSPERFWSNLRDGVDSIRRFDEAELAAAGPSPARRHDTDPGLIRVAGVLDGAEEFDPEFFGMSPGEAELTHPAHRLFLECCHRALEDGGYAATEPGTTIGVFAGSGMNLYDHQSAAMGTTSADATDPATGMRLAVGWQPDFLATRVAYRLGLTGPAIGVQTACSTSLVAVHLAAQSLLSGETDLALAGAAAVHLPQDSGYRSHPGSVLSPTGRCRAFDAAADGTVGGNGVAAVLLKRLDRALADGDTVHAVLLGSAVNNDGAGKVGFTAPGVAGQVEVVRQALRRADIPAETLSYVEAHGTGTRLGDPVELTALARVLGEGNRGTAFCTVGSVKPNIGHLDSCAGMAGLIKTVLMLRHRTLVPTPHLSHPNPELPLEDGPLTLATELRPWPSPDGTPRRAGVSSLGVGGTNAHVVLQEAPPGGREDAPEPPVLVPVSARDARDLSELTRRLRDRLRQRPEVRAVDVAATLALGRPHRAARTAVVGRTAEELARALAESGSAPATSVPTPSPLAFACSGQGSAHRGMASGLYAAYPAARRLLDRCAELYAGEFGGELLPLLLESAEEETAEEETAVWPTETAQVALFAQQAALVEVWRTAGVRPALLLGHSVGEYAALYAAGALTLEDAVRLTAWRGRLMQKDGPPGGMLAVRADPETAQRVARASGVEVAAVNGPRSRVLSGAPGALTEAARMLDREGLRWRTLPVDRAFHSAALEPAIRAFRAHAERVTYHPLHTPVVTTADGRLRPAGWTVDADYLCRQARWPVRFDLAMTSAARFGCEDHVEIGPGTTLSGLGRQCEPAGRWLSGQGTGDGTATAQVHGLLTALGSLYRRGVDLDWHALTPPEGGRVPLPGHPLRRRPMPSLATPVPEPSAGAGERPSELPDQPAGLSEAEPLAAVAELTAAKLGMAAADVTPDSSFFALGADSLSLMGMTTDLEQRYGVRVPVRELFESVDTPRKLAERLARLRPAAADTSAAPETATPAGPRPTAPADPGEGTTATASAAPTVRGTPETPSEVTASVTTSELHQLFDRQLKVVEKLVEQVSGVISGQLDVLRGAPTAVSATPAPTATPGPAAVPVTSAQLPPAATPAEAPAAVAPVPAPDSGSASVTGCDFSLYFFGDYPRDADRDKYGLIMEASEYADEHGFHALWFPERHFNSFGALFPNPSVLAAALAARTRRVRLHAGSVVLPLHHPVRVAEEWSVVDNISGGRAGLCFASGWHATDFSLAPQHFGRHREVMYEHLEEVRTLWSGQPLRTTAGDGRPVDVTLHPSPVQRRPPMYVAVVGNPDSYRRAAAEDLGVVTNLMTQTVEQLAENIALYRRTRAENGLDPAAGRVVVLVHTYLGEDAERARAEAYQPFVSYLRSSLALFNQVTNSLGFELDLENTPREDVDFLLGRAYDRYCASRALIGDERTATETVHRLVAAGADELACFVDFGVPKDKVLAALPLLDRVRNRTHRQPTPAGPPATVPAAAPAPTPAAAARVPRRLPLTPAQRRIWFLERLHPGTSMYHEPKAIRLDGPLDVSALRRALRYVAERHPALRTVFGEQDGTPYQEIRPRMRLDCPIEDHPGATVEEALRAVLATEGRRILDLTDGPPVTARLLRLSEERHLLFLLAHHIVFDSSSTAVLVRDLAAAYRARTGASGDPGLPPLPELPPAGRPGKEELAASLDFWHNELNGAIDVTLPTDRPRPPVRSGEGASLTHALDAELVGRLRAFAATQRATLFMTMTGAIGAVLGRFSDRREVVLGTAVAARPVGAEDRVGLFLDTVPLRVDLTGEPNFPTLLRRVRDGSMSAYEHRDVPFDELVAALNPRRAPGRNPLFQVMVEYENEGMVDFDPPRLTATLLDVPSPRAPFDLSVYLTHHTHGLRFMVEYDTVLFDEATVRRFVDHVEQLLRRVLDTPDTSLAELTAVTAGDRAALIEPGRHRDQPPSATGDTLHGLVEQQVRRTPDAIALISGDQRVSYAELDSRSDRLAAGLRARGAVRGARVAVLLPRGPELITALLGVLKSGAAYLPLDPSVPTARLTALLADGAPVLLLTSEAALARHPGLPADVADVPVHRMGHDGDGPLPATPPADGARPEDPAYCLYTSGSTGRPKGVLVPHRGPVNLVRGHLGRHPALRTLQWTSPSFDVSVQEIFTTLAAGAALVLIDDGVRHDPAALGEEVRRHGVQRMFMPCTPLKYLVGTGPDLPTLRELHTAGEPLQLTEPFRDFLAAHPECVLYNEYGPTEASIIVTSHRVERDGEEWPPIGTPVPGAHILLLDSAGRRVPVGAVGEIHVGGAPVALGYHARPEETAAAFLDDGAGGVRYRTGDLGRWRNDGTLQFCGRVDDQVKIRGHRVEPAEIQAALTALPGVRDAAVLPRRDPHGELELVAYPVVHGAGADLREYRTALAAVLPDHMVPRHWVRLARLPVNAAGKLDRAALPAPGTDAESAESDAGPDSSMEKALHDLWCEELGLREAAVTRSFFELGGHSLSAIRLLHRMAVELELTVSLADFVGAPTIRALAERFAAEEQSRDTPGRTADAFGTARGTEPGGFTASGGVRDVVPMPSVLRRLWRRHHERPDPSVYHVVHRIDLRGELVPEDLGHALTELVARHDALRSRALHRDGEYLLEVLTDVPVELPVSELSEHAEDDVRLERWCRELASRPFALDRAPLFRFGLARLGPDHWMLVTVLHHAICDGWSIGVLWRELSELYRVRRGAGRPLPPPVVQFTDCARAEHGLGAARRAELERFWRAELGGVPLTLDLPYDHPRPAVLSGRGAQHTWQLDTVLSRRLTDAAGRLGTTPYAFLAAGFAVWAARRQGRPTDVVLAASSANRLQPDRADVVGLLGDSVLLRARLGEAETFADLARQLGTTLFAALDHQELPLTDVADLVAPGTSAGLFPRVLFTVVTTPPPTLELDGVSATVRGLPMAGVARNELYVVLVPHADGMTATFEYSTDLFTHSTIEAWTTEFTALLTEAAENPLHPLSKLLREPPRPGPAPGPGLSRSRPPGE</sequence>
<feature type="region of interest" description="Disordered" evidence="8">
    <location>
        <begin position="590"/>
        <end position="614"/>
    </location>
</feature>
<comment type="similarity">
    <text evidence="7">In the C-terminal section; belongs to the NRP synthetase family.</text>
</comment>
<feature type="compositionally biased region" description="Low complexity" evidence="8">
    <location>
        <begin position="3730"/>
        <end position="3740"/>
    </location>
</feature>
<dbReference type="InterPro" id="IPR042099">
    <property type="entry name" value="ANL_N_sf"/>
</dbReference>
<keyword evidence="2" id="KW-0596">Phosphopantetheine</keyword>
<dbReference type="InterPro" id="IPR016036">
    <property type="entry name" value="Malonyl_transacylase_ACP-bd"/>
</dbReference>
<dbReference type="InterPro" id="IPR000873">
    <property type="entry name" value="AMP-dep_synth/lig_dom"/>
</dbReference>
<dbReference type="Gene3D" id="3.40.47.10">
    <property type="match status" value="1"/>
</dbReference>
<keyword evidence="12" id="KW-1185">Reference proteome</keyword>
<dbReference type="Proteomes" id="UP000538929">
    <property type="component" value="Unassembled WGS sequence"/>
</dbReference>
<feature type="region of interest" description="Disordered" evidence="8">
    <location>
        <begin position="3163"/>
        <end position="3184"/>
    </location>
</feature>
<keyword evidence="3" id="KW-0597">Phosphoprotein</keyword>
<gene>
    <name evidence="11" type="ORF">FNQ90_01920</name>
</gene>
<dbReference type="InterPro" id="IPR009081">
    <property type="entry name" value="PP-bd_ACP"/>
</dbReference>
<dbReference type="InterPro" id="IPR020806">
    <property type="entry name" value="PKS_PP-bd"/>
</dbReference>
<keyword evidence="5" id="KW-0045">Antibiotic biosynthesis</keyword>
<feature type="region of interest" description="Disordered" evidence="8">
    <location>
        <begin position="3252"/>
        <end position="3283"/>
    </location>
</feature>
<dbReference type="PANTHER" id="PTHR45527:SF1">
    <property type="entry name" value="FATTY ACID SYNTHASE"/>
    <property type="match status" value="1"/>
</dbReference>
<keyword evidence="6" id="KW-0012">Acyltransferase</keyword>
<dbReference type="Pfam" id="PF00109">
    <property type="entry name" value="ketoacyl-synt"/>
    <property type="match status" value="1"/>
</dbReference>
<dbReference type="InterPro" id="IPR024011">
    <property type="entry name" value="Biosynth_lucif-like_mOase_dom"/>
</dbReference>
<dbReference type="InterPro" id="IPR011251">
    <property type="entry name" value="Luciferase-like_dom"/>
</dbReference>
<dbReference type="NCBIfam" id="TIGR01733">
    <property type="entry name" value="AA-adenyl-dom"/>
    <property type="match status" value="1"/>
</dbReference>
<dbReference type="GO" id="GO:0005737">
    <property type="term" value="C:cytoplasm"/>
    <property type="evidence" value="ECO:0007669"/>
    <property type="project" value="TreeGrafter"/>
</dbReference>
<dbReference type="InterPro" id="IPR020841">
    <property type="entry name" value="PKS_Beta-ketoAc_synthase_dom"/>
</dbReference>
<dbReference type="SUPFAM" id="SSF51679">
    <property type="entry name" value="Bacterial luciferase-like"/>
    <property type="match status" value="1"/>
</dbReference>
<dbReference type="Gene3D" id="3.40.366.10">
    <property type="entry name" value="Malonyl-Coenzyme A Acyl Carrier Protein, domain 2"/>
    <property type="match status" value="1"/>
</dbReference>
<evidence type="ECO:0000256" key="3">
    <source>
        <dbReference type="ARBA" id="ARBA00022553"/>
    </source>
</evidence>
<dbReference type="PANTHER" id="PTHR45527">
    <property type="entry name" value="NONRIBOSOMAL PEPTIDE SYNTHETASE"/>
    <property type="match status" value="1"/>
</dbReference>
<dbReference type="InterPro" id="IPR014043">
    <property type="entry name" value="Acyl_transferase_dom"/>
</dbReference>
<dbReference type="Gene3D" id="3.40.50.980">
    <property type="match status" value="2"/>
</dbReference>
<feature type="compositionally biased region" description="Low complexity" evidence="8">
    <location>
        <begin position="1705"/>
        <end position="1721"/>
    </location>
</feature>
<evidence type="ECO:0000259" key="9">
    <source>
        <dbReference type="PROSITE" id="PS50075"/>
    </source>
</evidence>
<dbReference type="GO" id="GO:0016705">
    <property type="term" value="F:oxidoreductase activity, acting on paired donors, with incorporation or reduction of molecular oxygen"/>
    <property type="evidence" value="ECO:0007669"/>
    <property type="project" value="InterPro"/>
</dbReference>
<dbReference type="InterPro" id="IPR014030">
    <property type="entry name" value="Ketoacyl_synth_N"/>
</dbReference>
<evidence type="ECO:0000313" key="12">
    <source>
        <dbReference type="Proteomes" id="UP000538929"/>
    </source>
</evidence>
<feature type="domain" description="Carrier" evidence="9">
    <location>
        <begin position="3180"/>
        <end position="3255"/>
    </location>
</feature>
<feature type="domain" description="Ketosynthase family 3 (KS3)" evidence="10">
    <location>
        <begin position="722"/>
        <end position="1155"/>
    </location>
</feature>
<dbReference type="SUPFAM" id="SSF52777">
    <property type="entry name" value="CoA-dependent acyltransferases"/>
    <property type="match status" value="4"/>
</dbReference>
<dbReference type="SMART" id="SM00827">
    <property type="entry name" value="PKS_AT"/>
    <property type="match status" value="1"/>
</dbReference>
<organism evidence="11 12">
    <name type="scientific">Streptomyces alkaliphilus</name>
    <dbReference type="NCBI Taxonomy" id="1472722"/>
    <lineage>
        <taxon>Bacteria</taxon>
        <taxon>Bacillati</taxon>
        <taxon>Actinomycetota</taxon>
        <taxon>Actinomycetes</taxon>
        <taxon>Kitasatosporales</taxon>
        <taxon>Streptomycetaceae</taxon>
        <taxon>Streptomyces</taxon>
    </lineage>
</organism>
<dbReference type="InterPro" id="IPR036661">
    <property type="entry name" value="Luciferase-like_sf"/>
</dbReference>
<dbReference type="Gene3D" id="3.30.70.3290">
    <property type="match status" value="1"/>
</dbReference>
<evidence type="ECO:0000259" key="10">
    <source>
        <dbReference type="PROSITE" id="PS52004"/>
    </source>
</evidence>
<dbReference type="PROSITE" id="PS00012">
    <property type="entry name" value="PHOSPHOPANTETHEINE"/>
    <property type="match status" value="2"/>
</dbReference>
<dbReference type="Gene3D" id="3.30.300.30">
    <property type="match status" value="2"/>
</dbReference>
<evidence type="ECO:0000256" key="4">
    <source>
        <dbReference type="ARBA" id="ARBA00022679"/>
    </source>
</evidence>
<dbReference type="SUPFAM" id="SSF52151">
    <property type="entry name" value="FabD/lysophospholipase-like"/>
    <property type="match status" value="1"/>
</dbReference>
<dbReference type="SMART" id="SM00823">
    <property type="entry name" value="PKS_PP"/>
    <property type="match status" value="3"/>
</dbReference>
<dbReference type="Gene3D" id="3.20.20.30">
    <property type="entry name" value="Luciferase-like domain"/>
    <property type="match status" value="1"/>
</dbReference>
<dbReference type="Pfam" id="PF00668">
    <property type="entry name" value="Condensation"/>
    <property type="match status" value="2"/>
</dbReference>
<dbReference type="RefSeq" id="WP_182604649.1">
    <property type="nucleotide sequence ID" value="NZ_VKHT01000026.1"/>
</dbReference>
<evidence type="ECO:0000313" key="11">
    <source>
        <dbReference type="EMBL" id="MBB0242894.1"/>
    </source>
</evidence>
<feature type="region of interest" description="Disordered" evidence="8">
    <location>
        <begin position="1705"/>
        <end position="1758"/>
    </location>
</feature>
<dbReference type="SUPFAM" id="SSF56801">
    <property type="entry name" value="Acetyl-CoA synthetase-like"/>
    <property type="match status" value="2"/>
</dbReference>
<evidence type="ECO:0000256" key="2">
    <source>
        <dbReference type="ARBA" id="ARBA00022450"/>
    </source>
</evidence>
<evidence type="ECO:0000256" key="8">
    <source>
        <dbReference type="SAM" id="MobiDB-lite"/>
    </source>
</evidence>
<dbReference type="InterPro" id="IPR020845">
    <property type="entry name" value="AMP-binding_CS"/>
</dbReference>
<reference evidence="12" key="1">
    <citation type="submission" date="2019-10" db="EMBL/GenBank/DDBJ databases">
        <title>Streptomyces sp. nov., a novel actinobacterium isolated from alkaline environment.</title>
        <authorList>
            <person name="Golinska P."/>
        </authorList>
    </citation>
    <scope>NUCLEOTIDE SEQUENCE [LARGE SCALE GENOMIC DNA]</scope>
    <source>
        <strain evidence="12">DSM 42118</strain>
    </source>
</reference>
<evidence type="ECO:0000256" key="1">
    <source>
        <dbReference type="ARBA" id="ARBA00001957"/>
    </source>
</evidence>
<dbReference type="Pfam" id="PF13193">
    <property type="entry name" value="AMP-binding_C"/>
    <property type="match status" value="1"/>
</dbReference>
<evidence type="ECO:0000256" key="7">
    <source>
        <dbReference type="ARBA" id="ARBA00029443"/>
    </source>
</evidence>
<feature type="compositionally biased region" description="Basic and acidic residues" evidence="8">
    <location>
        <begin position="3252"/>
        <end position="3261"/>
    </location>
</feature>
<dbReference type="InterPro" id="IPR036736">
    <property type="entry name" value="ACP-like_sf"/>
</dbReference>
<protein>
    <submittedName>
        <fullName evidence="11">Amino acid adenylation domain-containing protein</fullName>
    </submittedName>
</protein>
<comment type="caution">
    <text evidence="11">The sequence shown here is derived from an EMBL/GenBank/DDBJ whole genome shotgun (WGS) entry which is preliminary data.</text>
</comment>
<dbReference type="PROSITE" id="PS00606">
    <property type="entry name" value="KS3_1"/>
    <property type="match status" value="1"/>
</dbReference>
<evidence type="ECO:0000256" key="5">
    <source>
        <dbReference type="ARBA" id="ARBA00023194"/>
    </source>
</evidence>
<dbReference type="Pfam" id="PF00501">
    <property type="entry name" value="AMP-binding"/>
    <property type="match status" value="2"/>
</dbReference>
<dbReference type="Pfam" id="PF00296">
    <property type="entry name" value="Bac_luciferase"/>
    <property type="match status" value="1"/>
</dbReference>
<name>A0A7W3T9T4_9ACTN</name>
<dbReference type="GO" id="GO:0017000">
    <property type="term" value="P:antibiotic biosynthetic process"/>
    <property type="evidence" value="ECO:0007669"/>
    <property type="project" value="UniProtKB-KW"/>
</dbReference>
<dbReference type="InterPro" id="IPR032821">
    <property type="entry name" value="PKS_assoc"/>
</dbReference>
<feature type="region of interest" description="Disordered" evidence="8">
    <location>
        <begin position="1"/>
        <end position="22"/>
    </location>
</feature>
<dbReference type="CDD" id="cd00833">
    <property type="entry name" value="PKS"/>
    <property type="match status" value="1"/>
</dbReference>
<dbReference type="PROSITE" id="PS50075">
    <property type="entry name" value="CARRIER"/>
    <property type="match status" value="3"/>
</dbReference>
<dbReference type="CDD" id="cd19531">
    <property type="entry name" value="LCL_NRPS-like"/>
    <property type="match status" value="2"/>
</dbReference>
<dbReference type="InterPro" id="IPR045851">
    <property type="entry name" value="AMP-bd_C_sf"/>
</dbReference>
<dbReference type="GO" id="GO:0043041">
    <property type="term" value="P:amino acid activation for nonribosomal peptide biosynthetic process"/>
    <property type="evidence" value="ECO:0007669"/>
    <property type="project" value="TreeGrafter"/>
</dbReference>
<dbReference type="SUPFAM" id="SSF53901">
    <property type="entry name" value="Thiolase-like"/>
    <property type="match status" value="1"/>
</dbReference>
<feature type="compositionally biased region" description="Low complexity" evidence="8">
    <location>
        <begin position="590"/>
        <end position="601"/>
    </location>
</feature>
<dbReference type="SUPFAM" id="SSF47336">
    <property type="entry name" value="ACP-like"/>
    <property type="match status" value="3"/>
</dbReference>
<dbReference type="InterPro" id="IPR023213">
    <property type="entry name" value="CAT-like_dom_sf"/>
</dbReference>
<dbReference type="Gene3D" id="3.40.50.12780">
    <property type="entry name" value="N-terminal domain of ligase-like"/>
    <property type="match status" value="1"/>
</dbReference>
<keyword evidence="4" id="KW-0808">Transferase</keyword>
<dbReference type="InterPro" id="IPR006162">
    <property type="entry name" value="Ppantetheine_attach_site"/>
</dbReference>
<dbReference type="Gene3D" id="3.30.559.30">
    <property type="entry name" value="Nonribosomal peptide synthetase, condensation domain"/>
    <property type="match status" value="2"/>
</dbReference>
<dbReference type="Pfam" id="PF02801">
    <property type="entry name" value="Ketoacyl-synt_C"/>
    <property type="match status" value="1"/>
</dbReference>
<feature type="compositionally biased region" description="Pro residues" evidence="8">
    <location>
        <begin position="2388"/>
        <end position="2399"/>
    </location>
</feature>
<dbReference type="PROSITE" id="PS52004">
    <property type="entry name" value="KS3_2"/>
    <property type="match status" value="1"/>
</dbReference>
<dbReference type="GO" id="GO:0044550">
    <property type="term" value="P:secondary metabolite biosynthetic process"/>
    <property type="evidence" value="ECO:0007669"/>
    <property type="project" value="TreeGrafter"/>
</dbReference>
<dbReference type="InterPro" id="IPR001242">
    <property type="entry name" value="Condensation_dom"/>
</dbReference>
<dbReference type="Gene3D" id="2.30.38.10">
    <property type="entry name" value="Luciferase, Domain 3"/>
    <property type="match status" value="1"/>
</dbReference>
<comment type="cofactor">
    <cofactor evidence="1">
        <name>pantetheine 4'-phosphate</name>
        <dbReference type="ChEBI" id="CHEBI:47942"/>
    </cofactor>
</comment>
<feature type="region of interest" description="Disordered" evidence="8">
    <location>
        <begin position="1581"/>
        <end position="1626"/>
    </location>
</feature>
<dbReference type="Pfam" id="PF00550">
    <property type="entry name" value="PP-binding"/>
    <property type="match status" value="3"/>
</dbReference>
<dbReference type="SMART" id="SM00825">
    <property type="entry name" value="PKS_KS"/>
    <property type="match status" value="1"/>
</dbReference>
<proteinExistence type="inferred from homology"/>
<dbReference type="GO" id="GO:0031177">
    <property type="term" value="F:phosphopantetheine binding"/>
    <property type="evidence" value="ECO:0007669"/>
    <property type="project" value="InterPro"/>
</dbReference>
<dbReference type="Gene3D" id="1.10.1200.10">
    <property type="entry name" value="ACP-like"/>
    <property type="match status" value="3"/>
</dbReference>
<dbReference type="SUPFAM" id="SSF55048">
    <property type="entry name" value="Probable ACP-binding domain of malonyl-CoA ACP transacylase"/>
    <property type="match status" value="1"/>
</dbReference>
<feature type="domain" description="Carrier" evidence="9">
    <location>
        <begin position="610"/>
        <end position="684"/>
    </location>
</feature>
<dbReference type="InterPro" id="IPR025110">
    <property type="entry name" value="AMP-bd_C"/>
</dbReference>
<feature type="region of interest" description="Disordered" evidence="8">
    <location>
        <begin position="2381"/>
        <end position="2401"/>
    </location>
</feature>
<dbReference type="InterPro" id="IPR010071">
    <property type="entry name" value="AA_adenyl_dom"/>
</dbReference>
<dbReference type="GO" id="GO:0004315">
    <property type="term" value="F:3-oxoacyl-[acyl-carrier-protein] synthase activity"/>
    <property type="evidence" value="ECO:0007669"/>
    <property type="project" value="InterPro"/>
</dbReference>
<dbReference type="Pfam" id="PF16197">
    <property type="entry name" value="KAsynt_C_assoc"/>
    <property type="match status" value="1"/>
</dbReference>
<feature type="region of interest" description="Disordered" evidence="8">
    <location>
        <begin position="687"/>
        <end position="720"/>
    </location>
</feature>
<dbReference type="Gene3D" id="3.30.559.10">
    <property type="entry name" value="Chloramphenicol acetyltransferase-like domain"/>
    <property type="match status" value="2"/>
</dbReference>
<dbReference type="Pfam" id="PF00698">
    <property type="entry name" value="Acyl_transf_1"/>
    <property type="match status" value="1"/>
</dbReference>
<dbReference type="InterPro" id="IPR014031">
    <property type="entry name" value="Ketoacyl_synth_C"/>
</dbReference>
<dbReference type="PROSITE" id="PS00455">
    <property type="entry name" value="AMP_BINDING"/>
    <property type="match status" value="1"/>
</dbReference>
<dbReference type="InterPro" id="IPR018201">
    <property type="entry name" value="Ketoacyl_synth_AS"/>
</dbReference>
<evidence type="ECO:0000256" key="6">
    <source>
        <dbReference type="ARBA" id="ARBA00023315"/>
    </source>
</evidence>
<dbReference type="InterPro" id="IPR001227">
    <property type="entry name" value="Ac_transferase_dom_sf"/>
</dbReference>
<dbReference type="GO" id="GO:0006633">
    <property type="term" value="P:fatty acid biosynthetic process"/>
    <property type="evidence" value="ECO:0007669"/>
    <property type="project" value="InterPro"/>
</dbReference>
<feature type="domain" description="Carrier" evidence="9">
    <location>
        <begin position="1630"/>
        <end position="1705"/>
    </location>
</feature>
<feature type="region of interest" description="Disordered" evidence="8">
    <location>
        <begin position="3712"/>
        <end position="3740"/>
    </location>
</feature>
<dbReference type="InterPro" id="IPR016039">
    <property type="entry name" value="Thiolase-like"/>
</dbReference>
<dbReference type="EMBL" id="VKHT01000026">
    <property type="protein sequence ID" value="MBB0242894.1"/>
    <property type="molecule type" value="Genomic_DNA"/>
</dbReference>
<accession>A0A7W3T9T4</accession>
<dbReference type="CDD" id="cd05930">
    <property type="entry name" value="A_NRPS"/>
    <property type="match status" value="1"/>
</dbReference>